<dbReference type="Proteomes" id="UP000054248">
    <property type="component" value="Unassembled WGS sequence"/>
</dbReference>
<name>A0A0C3KRG1_9AGAM</name>
<evidence type="ECO:0000313" key="3">
    <source>
        <dbReference type="Proteomes" id="UP000054248"/>
    </source>
</evidence>
<dbReference type="EMBL" id="KN823070">
    <property type="protein sequence ID" value="KIO24028.1"/>
    <property type="molecule type" value="Genomic_DNA"/>
</dbReference>
<evidence type="ECO:0000256" key="1">
    <source>
        <dbReference type="SAM" id="MobiDB-lite"/>
    </source>
</evidence>
<dbReference type="HOGENOM" id="CLU_2211898_0_0_1"/>
<dbReference type="AlphaFoldDB" id="A0A0C3KRG1"/>
<reference evidence="2 3" key="1">
    <citation type="submission" date="2014-04" db="EMBL/GenBank/DDBJ databases">
        <authorList>
            <consortium name="DOE Joint Genome Institute"/>
            <person name="Kuo A."/>
            <person name="Girlanda M."/>
            <person name="Perotto S."/>
            <person name="Kohler A."/>
            <person name="Nagy L.G."/>
            <person name="Floudas D."/>
            <person name="Copeland A."/>
            <person name="Barry K.W."/>
            <person name="Cichocki N."/>
            <person name="Veneault-Fourrey C."/>
            <person name="LaButti K."/>
            <person name="Lindquist E.A."/>
            <person name="Lipzen A."/>
            <person name="Lundell T."/>
            <person name="Morin E."/>
            <person name="Murat C."/>
            <person name="Sun H."/>
            <person name="Tunlid A."/>
            <person name="Henrissat B."/>
            <person name="Grigoriev I.V."/>
            <person name="Hibbett D.S."/>
            <person name="Martin F."/>
            <person name="Nordberg H.P."/>
            <person name="Cantor M.N."/>
            <person name="Hua S.X."/>
        </authorList>
    </citation>
    <scope>NUCLEOTIDE SEQUENCE [LARGE SCALE GENOMIC DNA]</scope>
    <source>
        <strain evidence="2 3">MUT 4182</strain>
    </source>
</reference>
<organism evidence="2 3">
    <name type="scientific">Tulasnella calospora MUT 4182</name>
    <dbReference type="NCBI Taxonomy" id="1051891"/>
    <lineage>
        <taxon>Eukaryota</taxon>
        <taxon>Fungi</taxon>
        <taxon>Dikarya</taxon>
        <taxon>Basidiomycota</taxon>
        <taxon>Agaricomycotina</taxon>
        <taxon>Agaricomycetes</taxon>
        <taxon>Cantharellales</taxon>
        <taxon>Tulasnellaceae</taxon>
        <taxon>Tulasnella</taxon>
    </lineage>
</organism>
<dbReference type="OrthoDB" id="3232608at2759"/>
<dbReference type="STRING" id="1051891.A0A0C3KRG1"/>
<proteinExistence type="predicted"/>
<evidence type="ECO:0000313" key="2">
    <source>
        <dbReference type="EMBL" id="KIO24028.1"/>
    </source>
</evidence>
<sequence>MSLQNDEDLDRAAMALKALLPHASRWRSLSLPYMMEEVNEQLGNASLPNLVELTLHPISEEDENYSNDMASPQEPGSPGGLGLRGMAVGFAGVVTRDVGEAGPASRW</sequence>
<accession>A0A0C3KRG1</accession>
<feature type="region of interest" description="Disordered" evidence="1">
    <location>
        <begin position="63"/>
        <end position="82"/>
    </location>
</feature>
<gene>
    <name evidence="2" type="ORF">M407DRAFT_26557</name>
</gene>
<reference evidence="3" key="2">
    <citation type="submission" date="2015-01" db="EMBL/GenBank/DDBJ databases">
        <title>Evolutionary Origins and Diversification of the Mycorrhizal Mutualists.</title>
        <authorList>
            <consortium name="DOE Joint Genome Institute"/>
            <consortium name="Mycorrhizal Genomics Consortium"/>
            <person name="Kohler A."/>
            <person name="Kuo A."/>
            <person name="Nagy L.G."/>
            <person name="Floudas D."/>
            <person name="Copeland A."/>
            <person name="Barry K.W."/>
            <person name="Cichocki N."/>
            <person name="Veneault-Fourrey C."/>
            <person name="LaButti K."/>
            <person name="Lindquist E.A."/>
            <person name="Lipzen A."/>
            <person name="Lundell T."/>
            <person name="Morin E."/>
            <person name="Murat C."/>
            <person name="Riley R."/>
            <person name="Ohm R."/>
            <person name="Sun H."/>
            <person name="Tunlid A."/>
            <person name="Henrissat B."/>
            <person name="Grigoriev I.V."/>
            <person name="Hibbett D.S."/>
            <person name="Martin F."/>
        </authorList>
    </citation>
    <scope>NUCLEOTIDE SEQUENCE [LARGE SCALE GENOMIC DNA]</scope>
    <source>
        <strain evidence="3">MUT 4182</strain>
    </source>
</reference>
<keyword evidence="3" id="KW-1185">Reference proteome</keyword>
<protein>
    <submittedName>
        <fullName evidence="2">Uncharacterized protein</fullName>
    </submittedName>
</protein>